<accession>A0AA36HB65</accession>
<protein>
    <submittedName>
        <fullName evidence="1">Uncharacterized protein</fullName>
    </submittedName>
</protein>
<dbReference type="Proteomes" id="UP001176961">
    <property type="component" value="Unassembled WGS sequence"/>
</dbReference>
<comment type="caution">
    <text evidence="1">The sequence shown here is derived from an EMBL/GenBank/DDBJ whole genome shotgun (WGS) entry which is preliminary data.</text>
</comment>
<keyword evidence="2" id="KW-1185">Reference proteome</keyword>
<dbReference type="EMBL" id="CATQJL010000316">
    <property type="protein sequence ID" value="CAJ0606989.1"/>
    <property type="molecule type" value="Genomic_DNA"/>
</dbReference>
<reference evidence="1" key="1">
    <citation type="submission" date="2023-07" db="EMBL/GenBank/DDBJ databases">
        <authorList>
            <consortium name="CYATHOMIX"/>
        </authorList>
    </citation>
    <scope>NUCLEOTIDE SEQUENCE</scope>
    <source>
        <strain evidence="1">N/A</strain>
    </source>
</reference>
<evidence type="ECO:0000313" key="1">
    <source>
        <dbReference type="EMBL" id="CAJ0606989.1"/>
    </source>
</evidence>
<name>A0AA36HB65_CYLNA</name>
<proteinExistence type="predicted"/>
<sequence length="215" mass="24043">MISAALNIEQENKETKLQQANAQHTDMKFIVLFALAAWTTCEPLLTPKMLLTTKVKQLVTAFLSDEQLSRAIDIAALDIHNGKLVDEVMTDLHSYFTDSLDDTQHRVINNAYENMSKDLGEEGAQNVFERAKKIVSYAVSPAVEIVRVEGVTPDLSYLSMARQLTPNFVRTVAALVKDTLTPAEWNSARTHFGPMLQMLDNDVQQSWNPLPVTIP</sequence>
<evidence type="ECO:0000313" key="2">
    <source>
        <dbReference type="Proteomes" id="UP001176961"/>
    </source>
</evidence>
<dbReference type="AlphaFoldDB" id="A0AA36HB65"/>
<organism evidence="1 2">
    <name type="scientific">Cylicocyclus nassatus</name>
    <name type="common">Nematode worm</name>
    <dbReference type="NCBI Taxonomy" id="53992"/>
    <lineage>
        <taxon>Eukaryota</taxon>
        <taxon>Metazoa</taxon>
        <taxon>Ecdysozoa</taxon>
        <taxon>Nematoda</taxon>
        <taxon>Chromadorea</taxon>
        <taxon>Rhabditida</taxon>
        <taxon>Rhabditina</taxon>
        <taxon>Rhabditomorpha</taxon>
        <taxon>Strongyloidea</taxon>
        <taxon>Strongylidae</taxon>
        <taxon>Cylicocyclus</taxon>
    </lineage>
</organism>
<gene>
    <name evidence="1" type="ORF">CYNAS_LOCUS18972</name>
</gene>